<dbReference type="InterPro" id="IPR053227">
    <property type="entry name" value="TRPL-trafficking_regulator"/>
</dbReference>
<keyword evidence="4" id="KW-1185">Reference proteome</keyword>
<dbReference type="Gene3D" id="3.40.50.300">
    <property type="entry name" value="P-loop containing nucleotide triphosphate hydrolases"/>
    <property type="match status" value="1"/>
</dbReference>
<dbReference type="GO" id="GO:0035091">
    <property type="term" value="F:phosphatidylinositol binding"/>
    <property type="evidence" value="ECO:0007669"/>
    <property type="project" value="TreeGrafter"/>
</dbReference>
<feature type="domain" description="NadR/Ttd14 AAA" evidence="2">
    <location>
        <begin position="81"/>
        <end position="254"/>
    </location>
</feature>
<reference evidence="3 4" key="1">
    <citation type="journal article" date="2018" name="Sci. Rep.">
        <title>Genomic signatures of local adaptation to the degree of environmental predictability in rotifers.</title>
        <authorList>
            <person name="Franch-Gras L."/>
            <person name="Hahn C."/>
            <person name="Garcia-Roger E.M."/>
            <person name="Carmona M.J."/>
            <person name="Serra M."/>
            <person name="Gomez A."/>
        </authorList>
    </citation>
    <scope>NUCLEOTIDE SEQUENCE [LARGE SCALE GENOMIC DNA]</scope>
    <source>
        <strain evidence="3">HYR1</strain>
    </source>
</reference>
<dbReference type="EMBL" id="REGN01001271">
    <property type="protein sequence ID" value="RNA35916.1"/>
    <property type="molecule type" value="Genomic_DNA"/>
</dbReference>
<dbReference type="InterPro" id="IPR038727">
    <property type="entry name" value="NadR/Ttd14_AAA_dom"/>
</dbReference>
<evidence type="ECO:0000256" key="1">
    <source>
        <dbReference type="SAM" id="MobiDB-lite"/>
    </source>
</evidence>
<dbReference type="InterPro" id="IPR033469">
    <property type="entry name" value="CYTH-like_dom_sf"/>
</dbReference>
<dbReference type="Proteomes" id="UP000276133">
    <property type="component" value="Unassembled WGS sequence"/>
</dbReference>
<organism evidence="3 4">
    <name type="scientific">Brachionus plicatilis</name>
    <name type="common">Marine rotifer</name>
    <name type="synonym">Brachionus muelleri</name>
    <dbReference type="NCBI Taxonomy" id="10195"/>
    <lineage>
        <taxon>Eukaryota</taxon>
        <taxon>Metazoa</taxon>
        <taxon>Spiralia</taxon>
        <taxon>Gnathifera</taxon>
        <taxon>Rotifera</taxon>
        <taxon>Eurotatoria</taxon>
        <taxon>Monogononta</taxon>
        <taxon>Pseudotrocha</taxon>
        <taxon>Ploima</taxon>
        <taxon>Brachionidae</taxon>
        <taxon>Brachionus</taxon>
    </lineage>
</organism>
<sequence length="450" mass="51788">MDAKLETLCVENKYEKLIHHTKSISNILKTNNGRLVNKPEINNNGLKKNLDGQENSTKPSFSDKSEDQSQNNADDEKRIHRVVFTGGPCAGKTTSINRIKTFFENIGWKVLSVPETATTLLSSGIFFAELDEDAKIDFQENLLKTLLQIEDTINETAKNYANKKNVIIIYDRGAMDPISYIAPHEWEALKIRNPNWNEVDLRDNRYDQIIHLVTAANGAEQFYTLENNNTRTESIELARELDERCAKAWVGHPCMDVIGNSTVFDTKVTKALQTVCERVGLNLKGFDAGNRKRKFLVKELPDDSVFPNFEELTVIHNYLVSTSDSIQVRIRKSGKGGNWSYSYAIRTYEDGLPNETRTQIDRREYAILSKTVDSNHYTIYQRRRCFIWCHRYYRIDIYEEPCNPSCRGLVILSFRTADDDILLPSFLQIEREITNDSFYSMFNLSAKKNN</sequence>
<proteinExistence type="predicted"/>
<evidence type="ECO:0000313" key="3">
    <source>
        <dbReference type="EMBL" id="RNA35916.1"/>
    </source>
</evidence>
<dbReference type="PANTHER" id="PTHR34932">
    <property type="entry name" value="TRPL TRANSLOCATION DEFECT PROTEIN 14"/>
    <property type="match status" value="1"/>
</dbReference>
<evidence type="ECO:0000313" key="4">
    <source>
        <dbReference type="Proteomes" id="UP000276133"/>
    </source>
</evidence>
<dbReference type="Gene3D" id="2.40.320.10">
    <property type="entry name" value="Hypothetical Protein Pfu-838710-001"/>
    <property type="match status" value="1"/>
</dbReference>
<dbReference type="PANTHER" id="PTHR34932:SF1">
    <property type="entry name" value="TRPL TRANSLOCATION DEFECT PROTEIN 14"/>
    <property type="match status" value="1"/>
</dbReference>
<protein>
    <submittedName>
        <fullName evidence="3">TRPL translocation defect 14 isoform X3</fullName>
    </submittedName>
</protein>
<name>A0A3M7SJH0_BRAPC</name>
<gene>
    <name evidence="3" type="ORF">BpHYR1_040148</name>
</gene>
<feature type="region of interest" description="Disordered" evidence="1">
    <location>
        <begin position="35"/>
        <end position="77"/>
    </location>
</feature>
<dbReference type="GO" id="GO:0070300">
    <property type="term" value="F:phosphatidic acid binding"/>
    <property type="evidence" value="ECO:0007669"/>
    <property type="project" value="TreeGrafter"/>
</dbReference>
<evidence type="ECO:0000259" key="2">
    <source>
        <dbReference type="Pfam" id="PF13521"/>
    </source>
</evidence>
<comment type="caution">
    <text evidence="3">The sequence shown here is derived from an EMBL/GenBank/DDBJ whole genome shotgun (WGS) entry which is preliminary data.</text>
</comment>
<feature type="compositionally biased region" description="Polar residues" evidence="1">
    <location>
        <begin position="35"/>
        <end position="60"/>
    </location>
</feature>
<accession>A0A3M7SJH0</accession>
<dbReference type="SUPFAM" id="SSF55154">
    <property type="entry name" value="CYTH-like phosphatases"/>
    <property type="match status" value="1"/>
</dbReference>
<dbReference type="GO" id="GO:0005525">
    <property type="term" value="F:GTP binding"/>
    <property type="evidence" value="ECO:0007669"/>
    <property type="project" value="TreeGrafter"/>
</dbReference>
<dbReference type="InterPro" id="IPR027417">
    <property type="entry name" value="P-loop_NTPase"/>
</dbReference>
<dbReference type="SUPFAM" id="SSF52540">
    <property type="entry name" value="P-loop containing nucleoside triphosphate hydrolases"/>
    <property type="match status" value="1"/>
</dbReference>
<dbReference type="Pfam" id="PF13521">
    <property type="entry name" value="AAA_28"/>
    <property type="match status" value="1"/>
</dbReference>
<dbReference type="AlphaFoldDB" id="A0A3M7SJH0"/>
<dbReference type="OrthoDB" id="6375174at2759"/>